<protein>
    <recommendedName>
        <fullName evidence="8">D-lyxose ketol-isomerase</fullName>
        <ecNumber evidence="8">5.3.1.15</ecNumber>
    </recommendedName>
</protein>
<keyword evidence="3" id="KW-0464">Manganese</keyword>
<dbReference type="InterPro" id="IPR011051">
    <property type="entry name" value="RmlC_Cupin_sf"/>
</dbReference>
<dbReference type="GO" id="GO:0046872">
    <property type="term" value="F:metal ion binding"/>
    <property type="evidence" value="ECO:0007669"/>
    <property type="project" value="UniProtKB-KW"/>
</dbReference>
<comment type="catalytic activity">
    <reaction evidence="6">
        <text>D-lyxose = D-xylulose</text>
        <dbReference type="Rhea" id="RHEA:14201"/>
        <dbReference type="ChEBI" id="CHEBI:16789"/>
        <dbReference type="ChEBI" id="CHEBI:17140"/>
        <dbReference type="EC" id="5.3.1.15"/>
    </reaction>
</comment>
<evidence type="ECO:0000256" key="1">
    <source>
        <dbReference type="ARBA" id="ARBA00001936"/>
    </source>
</evidence>
<evidence type="ECO:0000256" key="5">
    <source>
        <dbReference type="ARBA" id="ARBA00023277"/>
    </source>
</evidence>
<dbReference type="Proteomes" id="UP000515823">
    <property type="component" value="Chromosome"/>
</dbReference>
<dbReference type="Gene3D" id="2.60.120.10">
    <property type="entry name" value="Jelly Rolls"/>
    <property type="match status" value="1"/>
</dbReference>
<name>A0A7G9G270_9FIRM</name>
<proteinExistence type="inferred from homology"/>
<evidence type="ECO:0000313" key="9">
    <source>
        <dbReference type="EMBL" id="QNM04902.1"/>
    </source>
</evidence>
<evidence type="ECO:0000256" key="8">
    <source>
        <dbReference type="ARBA" id="ARBA00044972"/>
    </source>
</evidence>
<dbReference type="AlphaFoldDB" id="A0A7G9G270"/>
<gene>
    <name evidence="9" type="ORF">H9Q78_10655</name>
</gene>
<dbReference type="InterPro" id="IPR014710">
    <property type="entry name" value="RmlC-like_jellyroll"/>
</dbReference>
<dbReference type="SUPFAM" id="SSF51182">
    <property type="entry name" value="RmlC-like cupins"/>
    <property type="match status" value="1"/>
</dbReference>
<dbReference type="KEGG" id="qdo:H9Q78_10655"/>
<sequence length="228" mass="25879">MKRSLVNASIRYAEELLEKNNFKLPEFGYWDLEEWKKHKDEIDVIDKLMLGWDMTDHGLGRFDEIGCVLFTIRNGLLDNPEVGVPYAEKLLIFKDGQRLPIHYHGFKTEDIINRGGGVMFIKLYNTIDGKAADTPVDIYQDGIKHTYAAGEEVLIYPGNSISITPGIAHTFGPKPGSGDLICGEVSKINDDNIDNYHIELQPKQYADIDEDEPVIHPLCNEYKKLVLQ</sequence>
<evidence type="ECO:0000256" key="4">
    <source>
        <dbReference type="ARBA" id="ARBA00023235"/>
    </source>
</evidence>
<reference evidence="9 10" key="1">
    <citation type="submission" date="2020-08" db="EMBL/GenBank/DDBJ databases">
        <authorList>
            <person name="Liu C."/>
            <person name="Sun Q."/>
        </authorList>
    </citation>
    <scope>NUCLEOTIDE SEQUENCE [LARGE SCALE GENOMIC DNA]</scope>
    <source>
        <strain evidence="9 10">NSJ-38</strain>
    </source>
</reference>
<dbReference type="InterPro" id="IPR047581">
    <property type="entry name" value="EcSI_cupin"/>
</dbReference>
<comment type="cofactor">
    <cofactor evidence="1">
        <name>Mn(2+)</name>
        <dbReference type="ChEBI" id="CHEBI:29035"/>
    </cofactor>
</comment>
<dbReference type="CDD" id="cd20309">
    <property type="entry name" value="cupin_EcSI"/>
    <property type="match status" value="1"/>
</dbReference>
<keyword evidence="4 9" id="KW-0413">Isomerase</keyword>
<keyword evidence="10" id="KW-1185">Reference proteome</keyword>
<dbReference type="InterPro" id="IPR010864">
    <property type="entry name" value="D-lyxose_isomer"/>
</dbReference>
<dbReference type="EC" id="5.3.1.15" evidence="8"/>
<dbReference type="EMBL" id="CP060634">
    <property type="protein sequence ID" value="QNM04902.1"/>
    <property type="molecule type" value="Genomic_DNA"/>
</dbReference>
<dbReference type="Pfam" id="PF07385">
    <property type="entry name" value="Lyx_isomer"/>
    <property type="match status" value="1"/>
</dbReference>
<evidence type="ECO:0000256" key="2">
    <source>
        <dbReference type="ARBA" id="ARBA00022723"/>
    </source>
</evidence>
<keyword evidence="5" id="KW-0119">Carbohydrate metabolism</keyword>
<dbReference type="GO" id="GO:0047828">
    <property type="term" value="F:D-lyxose ketol-isomerase activity"/>
    <property type="evidence" value="ECO:0007669"/>
    <property type="project" value="UniProtKB-EC"/>
</dbReference>
<evidence type="ECO:0000256" key="7">
    <source>
        <dbReference type="ARBA" id="ARBA00044951"/>
    </source>
</evidence>
<comment type="similarity">
    <text evidence="7">Belongs to the D-lyxose ketol-isomerase family.</text>
</comment>
<accession>A0A7G9G270</accession>
<evidence type="ECO:0000256" key="3">
    <source>
        <dbReference type="ARBA" id="ARBA00023211"/>
    </source>
</evidence>
<evidence type="ECO:0000313" key="10">
    <source>
        <dbReference type="Proteomes" id="UP000515823"/>
    </source>
</evidence>
<dbReference type="RefSeq" id="WP_249301653.1">
    <property type="nucleotide sequence ID" value="NZ_CP060634.1"/>
</dbReference>
<keyword evidence="2" id="KW-0479">Metal-binding</keyword>
<organism evidence="9 10">
    <name type="scientific">Qiania dongpingensis</name>
    <dbReference type="NCBI Taxonomy" id="2763669"/>
    <lineage>
        <taxon>Bacteria</taxon>
        <taxon>Bacillati</taxon>
        <taxon>Bacillota</taxon>
        <taxon>Clostridia</taxon>
        <taxon>Lachnospirales</taxon>
        <taxon>Lachnospiraceae</taxon>
        <taxon>Qiania</taxon>
    </lineage>
</organism>
<evidence type="ECO:0000256" key="6">
    <source>
        <dbReference type="ARBA" id="ARBA00044907"/>
    </source>
</evidence>